<comment type="caution">
    <text evidence="10">Lacks conserved residue(s) required for the propagation of feature annotation.</text>
</comment>
<protein>
    <recommendedName>
        <fullName evidence="10">Alanine--tRNA ligase</fullName>
        <ecNumber evidence="10">6.1.1.7</ecNumber>
    </recommendedName>
    <alternativeName>
        <fullName evidence="10">Alanyl-tRNA synthetase</fullName>
        <shortName evidence="10">AlaRS</shortName>
    </alternativeName>
</protein>
<comment type="similarity">
    <text evidence="2 10">Belongs to the class-II aminoacyl-tRNA synthetase family.</text>
</comment>
<dbReference type="EC" id="6.1.1.7" evidence="10"/>
<proteinExistence type="inferred from homology"/>
<dbReference type="RefSeq" id="WP_170142292.1">
    <property type="nucleotide sequence ID" value="NZ_BIFX01000001.1"/>
</dbReference>
<keyword evidence="7 10" id="KW-0694">RNA-binding</keyword>
<keyword evidence="5 10" id="KW-0547">Nucleotide-binding</keyword>
<dbReference type="GO" id="GO:0002161">
    <property type="term" value="F:aminoacyl-tRNA deacylase activity"/>
    <property type="evidence" value="ECO:0007669"/>
    <property type="project" value="TreeGrafter"/>
</dbReference>
<dbReference type="SUPFAM" id="SSF55681">
    <property type="entry name" value="Class II aaRS and biotin synthetases"/>
    <property type="match status" value="1"/>
</dbReference>
<evidence type="ECO:0000256" key="8">
    <source>
        <dbReference type="ARBA" id="ARBA00022917"/>
    </source>
</evidence>
<comment type="catalytic activity">
    <reaction evidence="10">
        <text>tRNA(Ala) + L-alanine + ATP = L-alanyl-tRNA(Ala) + AMP + diphosphate</text>
        <dbReference type="Rhea" id="RHEA:12540"/>
        <dbReference type="Rhea" id="RHEA-COMP:9657"/>
        <dbReference type="Rhea" id="RHEA-COMP:9923"/>
        <dbReference type="ChEBI" id="CHEBI:30616"/>
        <dbReference type="ChEBI" id="CHEBI:33019"/>
        <dbReference type="ChEBI" id="CHEBI:57972"/>
        <dbReference type="ChEBI" id="CHEBI:78442"/>
        <dbReference type="ChEBI" id="CHEBI:78497"/>
        <dbReference type="ChEBI" id="CHEBI:456215"/>
        <dbReference type="EC" id="6.1.1.7"/>
    </reaction>
</comment>
<dbReference type="EMBL" id="QKUF01000001">
    <property type="protein sequence ID" value="PZW36270.1"/>
    <property type="molecule type" value="Genomic_DNA"/>
</dbReference>
<comment type="caution">
    <text evidence="12">The sequence shown here is derived from an EMBL/GenBank/DDBJ whole genome shotgun (WGS) entry which is preliminary data.</text>
</comment>
<evidence type="ECO:0000259" key="11">
    <source>
        <dbReference type="PROSITE" id="PS50860"/>
    </source>
</evidence>
<organism evidence="12 13">
    <name type="scientific">Thermosporothrix hazakensis</name>
    <dbReference type="NCBI Taxonomy" id="644383"/>
    <lineage>
        <taxon>Bacteria</taxon>
        <taxon>Bacillati</taxon>
        <taxon>Chloroflexota</taxon>
        <taxon>Ktedonobacteria</taxon>
        <taxon>Ktedonobacterales</taxon>
        <taxon>Thermosporotrichaceae</taxon>
        <taxon>Thermosporothrix</taxon>
    </lineage>
</organism>
<gene>
    <name evidence="10" type="primary">alaS</name>
    <name evidence="12" type="ORF">EI42_00443</name>
</gene>
<keyword evidence="13" id="KW-1185">Reference proteome</keyword>
<dbReference type="InterPro" id="IPR050058">
    <property type="entry name" value="Ala-tRNA_ligase"/>
</dbReference>
<dbReference type="SUPFAM" id="SSF101353">
    <property type="entry name" value="Putative anticodon-binding domain of alanyl-tRNA synthetase (AlaRS)"/>
    <property type="match status" value="1"/>
</dbReference>
<dbReference type="PANTHER" id="PTHR11777:SF9">
    <property type="entry name" value="ALANINE--TRNA LIGASE, CYTOPLASMIC"/>
    <property type="match status" value="1"/>
</dbReference>
<dbReference type="CDD" id="cd00673">
    <property type="entry name" value="AlaRS_core"/>
    <property type="match status" value="1"/>
</dbReference>
<evidence type="ECO:0000256" key="10">
    <source>
        <dbReference type="HAMAP-Rule" id="MF_00036"/>
    </source>
</evidence>
<feature type="domain" description="Alanyl-transfer RNA synthetases family profile" evidence="11">
    <location>
        <begin position="1"/>
        <end position="438"/>
    </location>
</feature>
<evidence type="ECO:0000256" key="7">
    <source>
        <dbReference type="ARBA" id="ARBA00022884"/>
    </source>
</evidence>
<dbReference type="HAMAP" id="MF_00036_B">
    <property type="entry name" value="Ala_tRNA_synth_B"/>
    <property type="match status" value="1"/>
</dbReference>
<comment type="function">
    <text evidence="10">Catalyzes the attachment of alanine to tRNA(Ala) in a two-step reaction: alanine is first activated by ATP to form Ala-AMP and then transferred to the acceptor end of tRNA(Ala). Also edits incorrectly charged Ser-tRNA(Ala) and Gly-tRNA(Ala) via its editing domain.</text>
</comment>
<keyword evidence="4 10" id="KW-0436">Ligase</keyword>
<comment type="domain">
    <text evidence="10">Consists of three domains; the N-terminal catalytic domain, the editing domain and the C-terminal C-Ala domain. The editing domain removes incorrectly charged amino acids, while the C-Ala domain, along with tRNA(Ala), serves as a bridge to cooperatively bring together the editing and aminoacylation centers thus stimulating deacylation of misacylated tRNAs.</text>
</comment>
<evidence type="ECO:0000256" key="3">
    <source>
        <dbReference type="ARBA" id="ARBA00022555"/>
    </source>
</evidence>
<keyword evidence="8 10" id="KW-0648">Protein biosynthesis</keyword>
<keyword evidence="6 10" id="KW-0067">ATP-binding</keyword>
<evidence type="ECO:0000256" key="5">
    <source>
        <dbReference type="ARBA" id="ARBA00022741"/>
    </source>
</evidence>
<dbReference type="InterPro" id="IPR018164">
    <property type="entry name" value="Ala-tRNA-synth_IIc_N"/>
</dbReference>
<sequence length="438" mass="51004">MQSNEIRQTFLEFFQCKGHTRRPSASLVPKQDPSLLFVNAGMVPFKDRFLGGPDKLDRLVCSSQKCLRVSGKHNDLEEVGPSPRHHTFFEMLGNFSFGEYFKREAIQYAWELLTEVYCIPVERLWITVHTGDDEAEQLWREIGVEPSRILRFGDKENFWMMGETGPCGPSSEIHYYHGDDLSMQRPEGVNSEDDTYMELWNLVFVQYYRDEQGMLHPLDRPSVDTGMGLERLCSVLQGVGNDYQTDLFQPLLQRLIRDTSPEQYRERQAYYHTIMDHCRSIAFLIADGVRPSNTRHGYVLRRLIRRAIYIGRELGLPRSFLGELVLTVIETMGSIFPELIEHSQEILDWTTDEETRFLRTLEKGVRYLEDVMNSLHERGEHTLSGAEVFRLHDTYGFPPDLTQRVLSRSGLKVDMQGYERCRQEQQERSRRAIIRSGS</sequence>
<dbReference type="Gene3D" id="3.30.930.10">
    <property type="entry name" value="Bira Bifunctional Protein, Domain 2"/>
    <property type="match status" value="1"/>
</dbReference>
<keyword evidence="3 10" id="KW-0820">tRNA-binding</keyword>
<dbReference type="GO" id="GO:0004813">
    <property type="term" value="F:alanine-tRNA ligase activity"/>
    <property type="evidence" value="ECO:0007669"/>
    <property type="project" value="UniProtKB-UniRule"/>
</dbReference>
<dbReference type="Pfam" id="PF01411">
    <property type="entry name" value="tRNA-synt_2c"/>
    <property type="match status" value="1"/>
</dbReference>
<keyword evidence="10" id="KW-0963">Cytoplasm</keyword>
<dbReference type="InterPro" id="IPR002318">
    <property type="entry name" value="Ala-tRNA-lgiase_IIc"/>
</dbReference>
<dbReference type="GO" id="GO:0005524">
    <property type="term" value="F:ATP binding"/>
    <property type="evidence" value="ECO:0007669"/>
    <property type="project" value="UniProtKB-UniRule"/>
</dbReference>
<dbReference type="PRINTS" id="PR00980">
    <property type="entry name" value="TRNASYNTHALA"/>
</dbReference>
<name>A0A326UH64_THEHA</name>
<comment type="cofactor">
    <cofactor evidence="1">
        <name>Zn(2+)</name>
        <dbReference type="ChEBI" id="CHEBI:29105"/>
    </cofactor>
</comment>
<dbReference type="Proteomes" id="UP000248806">
    <property type="component" value="Unassembled WGS sequence"/>
</dbReference>
<dbReference type="GO" id="GO:0005829">
    <property type="term" value="C:cytosol"/>
    <property type="evidence" value="ECO:0007669"/>
    <property type="project" value="TreeGrafter"/>
</dbReference>
<dbReference type="PROSITE" id="PS50860">
    <property type="entry name" value="AA_TRNA_LIGASE_II_ALA"/>
    <property type="match status" value="1"/>
</dbReference>
<reference evidence="12 13" key="1">
    <citation type="submission" date="2018-06" db="EMBL/GenBank/DDBJ databases">
        <title>Genomic Encyclopedia of Archaeal and Bacterial Type Strains, Phase II (KMG-II): from individual species to whole genera.</title>
        <authorList>
            <person name="Goeker M."/>
        </authorList>
    </citation>
    <scope>NUCLEOTIDE SEQUENCE [LARGE SCALE GENOMIC DNA]</scope>
    <source>
        <strain evidence="12 13">ATCC BAA-1881</strain>
    </source>
</reference>
<dbReference type="GO" id="GO:0006419">
    <property type="term" value="P:alanyl-tRNA aminoacylation"/>
    <property type="evidence" value="ECO:0007669"/>
    <property type="project" value="UniProtKB-UniRule"/>
</dbReference>
<accession>A0A326UH64</accession>
<dbReference type="GO" id="GO:0000049">
    <property type="term" value="F:tRNA binding"/>
    <property type="evidence" value="ECO:0007669"/>
    <property type="project" value="UniProtKB-KW"/>
</dbReference>
<dbReference type="FunFam" id="3.30.930.10:FF:000004">
    <property type="entry name" value="Alanine--tRNA ligase"/>
    <property type="match status" value="1"/>
</dbReference>
<dbReference type="PANTHER" id="PTHR11777">
    <property type="entry name" value="ALANYL-TRNA SYNTHETASE"/>
    <property type="match status" value="1"/>
</dbReference>
<dbReference type="AlphaFoldDB" id="A0A326UH64"/>
<evidence type="ECO:0000313" key="13">
    <source>
        <dbReference type="Proteomes" id="UP000248806"/>
    </source>
</evidence>
<dbReference type="InterPro" id="IPR018162">
    <property type="entry name" value="Ala-tRNA-ligase_IIc_anticod-bd"/>
</dbReference>
<dbReference type="InterPro" id="IPR018165">
    <property type="entry name" value="Ala-tRNA-synth_IIc_core"/>
</dbReference>
<evidence type="ECO:0000313" key="12">
    <source>
        <dbReference type="EMBL" id="PZW36270.1"/>
    </source>
</evidence>
<keyword evidence="9 10" id="KW-0030">Aminoacyl-tRNA synthetase</keyword>
<evidence type="ECO:0000256" key="6">
    <source>
        <dbReference type="ARBA" id="ARBA00022840"/>
    </source>
</evidence>
<dbReference type="InterPro" id="IPR023033">
    <property type="entry name" value="Ala_tRNA_ligase_euk/bac"/>
</dbReference>
<dbReference type="InterPro" id="IPR045864">
    <property type="entry name" value="aa-tRNA-synth_II/BPL/LPL"/>
</dbReference>
<evidence type="ECO:0000256" key="4">
    <source>
        <dbReference type="ARBA" id="ARBA00022598"/>
    </source>
</evidence>
<evidence type="ECO:0000256" key="9">
    <source>
        <dbReference type="ARBA" id="ARBA00023146"/>
    </source>
</evidence>
<evidence type="ECO:0000256" key="1">
    <source>
        <dbReference type="ARBA" id="ARBA00001947"/>
    </source>
</evidence>
<evidence type="ECO:0000256" key="2">
    <source>
        <dbReference type="ARBA" id="ARBA00008226"/>
    </source>
</evidence>
<dbReference type="NCBIfam" id="TIGR00344">
    <property type="entry name" value="alaS"/>
    <property type="match status" value="1"/>
</dbReference>
<comment type="subcellular location">
    <subcellularLocation>
        <location evidence="10">Cytoplasm</location>
    </subcellularLocation>
</comment>